<keyword evidence="1 10" id="KW-0813">Transport</keyword>
<keyword evidence="7 10" id="KW-0249">Electron transport</keyword>
<sequence length="342" mass="36634">MWSSPFITQPSSVSQIMLRVLLALIPGIALYVWYFGPAILVSIALASATALATEAVMLKLRNRPIKPFLSDNSALLTAWLLALSIPPLAPWWMVVVGTAFAIAISKHLYGGLGNNPFNPAMIGYAVLIISFPVHMTHWLTPHALGGAELTFGEQLGYIFNGALPAGLTLDAVTMATPLDTLKTQLHLGLSVDNIRDMPIYGRLAGKGSEMVAVGFAIGGLYLLFIRIISWHLPVAFLAALFATAGVFHLVDPVHYVTPLFHWFSGAAMLGAFFILTDPVTSPTTPRGKLIFAAGAGLLTYLIRAFGGYPDGMAFATLLMNICVPLIDAWTQPKVFGKKGGGK</sequence>
<evidence type="ECO:0000256" key="5">
    <source>
        <dbReference type="ARBA" id="ARBA00022692"/>
    </source>
</evidence>
<accession>A0AAN2BZP5</accession>
<feature type="transmembrane region" description="Helical" evidence="10">
    <location>
        <begin position="39"/>
        <end position="56"/>
    </location>
</feature>
<gene>
    <name evidence="10" type="primary">rnfD</name>
    <name evidence="11" type="ORF">MIZ01_2131</name>
</gene>
<evidence type="ECO:0000313" key="12">
    <source>
        <dbReference type="Proteomes" id="UP001320326"/>
    </source>
</evidence>
<dbReference type="NCBIfam" id="NF002011">
    <property type="entry name" value="PRK00816.1"/>
    <property type="match status" value="1"/>
</dbReference>
<comment type="cofactor">
    <cofactor evidence="10">
        <name>FMN</name>
        <dbReference type="ChEBI" id="CHEBI:58210"/>
    </cofactor>
</comment>
<comment type="subcellular location">
    <subcellularLocation>
        <location evidence="10">Cell inner membrane</location>
        <topology evidence="10">Multi-pass membrane protein</topology>
    </subcellularLocation>
</comment>
<keyword evidence="5 10" id="KW-0812">Transmembrane</keyword>
<dbReference type="InterPro" id="IPR011303">
    <property type="entry name" value="RnfD_bac"/>
</dbReference>
<dbReference type="GO" id="GO:0055085">
    <property type="term" value="P:transmembrane transport"/>
    <property type="evidence" value="ECO:0007669"/>
    <property type="project" value="InterPro"/>
</dbReference>
<keyword evidence="2 10" id="KW-0597">Phosphoprotein</keyword>
<dbReference type="EC" id="7.-.-.-" evidence="10"/>
<dbReference type="EMBL" id="AP023423">
    <property type="protein sequence ID" value="BCK88328.1"/>
    <property type="molecule type" value="Genomic_DNA"/>
</dbReference>
<feature type="transmembrane region" description="Helical" evidence="10">
    <location>
        <begin position="287"/>
        <end position="305"/>
    </location>
</feature>
<keyword evidence="12" id="KW-1185">Reference proteome</keyword>
<dbReference type="PANTHER" id="PTHR30578:SF0">
    <property type="entry name" value="ION-TRANSLOCATING OXIDOREDUCTASE COMPLEX SUBUNIT D"/>
    <property type="match status" value="1"/>
</dbReference>
<evidence type="ECO:0000256" key="4">
    <source>
        <dbReference type="ARBA" id="ARBA00022643"/>
    </source>
</evidence>
<evidence type="ECO:0000256" key="3">
    <source>
        <dbReference type="ARBA" id="ARBA00022630"/>
    </source>
</evidence>
<keyword evidence="6 10" id="KW-1278">Translocase</keyword>
<keyword evidence="3 10" id="KW-0285">Flavoprotein</keyword>
<reference evidence="11 12" key="1">
    <citation type="journal article" date="2022" name="Int. J. Syst. Evol. Microbiol.">
        <title>&lt;i&gt;Sideroxyarcus emersonii&lt;/i&gt; gen. nov. sp. nov., a neutrophilic, microaerobic iron- and thiosulfate-oxidizing bacterium isolated from iron-rich wetland sediment.</title>
        <authorList>
            <person name="Kato S."/>
            <person name="Itoh T."/>
            <person name="Iino T."/>
            <person name="Ohkuma M."/>
        </authorList>
    </citation>
    <scope>NUCLEOTIDE SEQUENCE [LARGE SCALE GENOMIC DNA]</scope>
    <source>
        <strain evidence="11 12">MIZ01</strain>
    </source>
</reference>
<keyword evidence="10" id="KW-1003">Cell membrane</keyword>
<evidence type="ECO:0000256" key="10">
    <source>
        <dbReference type="HAMAP-Rule" id="MF_00462"/>
    </source>
</evidence>
<dbReference type="GO" id="GO:0005886">
    <property type="term" value="C:plasma membrane"/>
    <property type="evidence" value="ECO:0007669"/>
    <property type="project" value="UniProtKB-SubCell"/>
</dbReference>
<protein>
    <recommendedName>
        <fullName evidence="10">Ion-translocating oxidoreductase complex subunit D</fullName>
        <ecNumber evidence="10">7.-.-.-</ecNumber>
    </recommendedName>
    <alternativeName>
        <fullName evidence="10">Rnf electron transport complex subunit D</fullName>
    </alternativeName>
</protein>
<dbReference type="GO" id="GO:0022900">
    <property type="term" value="P:electron transport chain"/>
    <property type="evidence" value="ECO:0007669"/>
    <property type="project" value="UniProtKB-UniRule"/>
</dbReference>
<comment type="function">
    <text evidence="10">Part of a membrane-bound complex that couples electron transfer with translocation of ions across the membrane.</text>
</comment>
<feature type="transmembrane region" description="Helical" evidence="10">
    <location>
        <begin position="68"/>
        <end position="85"/>
    </location>
</feature>
<comment type="subunit">
    <text evidence="10">The complex is composed of six subunits: RnfA, RnfB, RnfC, RnfD, RnfE and RnfG.</text>
</comment>
<comment type="similarity">
    <text evidence="10">Belongs to the NqrB/RnfD family.</text>
</comment>
<dbReference type="InterPro" id="IPR004338">
    <property type="entry name" value="NqrB/RnfD"/>
</dbReference>
<keyword evidence="9 10" id="KW-0472">Membrane</keyword>
<dbReference type="AlphaFoldDB" id="A0AAN2BZP5"/>
<dbReference type="PANTHER" id="PTHR30578">
    <property type="entry name" value="ELECTRON TRANSPORT COMPLEX PROTEIN RNFD"/>
    <property type="match status" value="1"/>
</dbReference>
<evidence type="ECO:0000256" key="6">
    <source>
        <dbReference type="ARBA" id="ARBA00022967"/>
    </source>
</evidence>
<keyword evidence="10" id="KW-0997">Cell inner membrane</keyword>
<dbReference type="KEGG" id="seme:MIZ01_2131"/>
<evidence type="ECO:0000256" key="8">
    <source>
        <dbReference type="ARBA" id="ARBA00022989"/>
    </source>
</evidence>
<dbReference type="RefSeq" id="WP_237246854.1">
    <property type="nucleotide sequence ID" value="NZ_AP023423.1"/>
</dbReference>
<evidence type="ECO:0000256" key="7">
    <source>
        <dbReference type="ARBA" id="ARBA00022982"/>
    </source>
</evidence>
<keyword evidence="4 10" id="KW-0288">FMN</keyword>
<dbReference type="NCBIfam" id="TIGR01946">
    <property type="entry name" value="rnfD"/>
    <property type="match status" value="1"/>
</dbReference>
<evidence type="ECO:0000256" key="1">
    <source>
        <dbReference type="ARBA" id="ARBA00022448"/>
    </source>
</evidence>
<dbReference type="HAMAP" id="MF_00462">
    <property type="entry name" value="RsxD_RnfD"/>
    <property type="match status" value="1"/>
</dbReference>
<evidence type="ECO:0000256" key="2">
    <source>
        <dbReference type="ARBA" id="ARBA00022553"/>
    </source>
</evidence>
<proteinExistence type="inferred from homology"/>
<evidence type="ECO:0000256" key="9">
    <source>
        <dbReference type="ARBA" id="ARBA00023136"/>
    </source>
</evidence>
<organism evidence="11 12">
    <name type="scientific">Sideroxyarcus emersonii</name>
    <dbReference type="NCBI Taxonomy" id="2764705"/>
    <lineage>
        <taxon>Bacteria</taxon>
        <taxon>Pseudomonadati</taxon>
        <taxon>Pseudomonadota</taxon>
        <taxon>Betaproteobacteria</taxon>
        <taxon>Nitrosomonadales</taxon>
        <taxon>Gallionellaceae</taxon>
        <taxon>Sideroxyarcus</taxon>
    </lineage>
</organism>
<keyword evidence="8 10" id="KW-1133">Transmembrane helix</keyword>
<dbReference type="Proteomes" id="UP001320326">
    <property type="component" value="Chromosome"/>
</dbReference>
<feature type="transmembrane region" description="Helical" evidence="10">
    <location>
        <begin position="232"/>
        <end position="250"/>
    </location>
</feature>
<feature type="transmembrane region" description="Helical" evidence="10">
    <location>
        <begin position="256"/>
        <end position="275"/>
    </location>
</feature>
<feature type="modified residue" description="FMN phosphoryl threonine" evidence="10">
    <location>
        <position position="176"/>
    </location>
</feature>
<evidence type="ECO:0000313" key="11">
    <source>
        <dbReference type="EMBL" id="BCK88328.1"/>
    </source>
</evidence>
<feature type="transmembrane region" description="Helical" evidence="10">
    <location>
        <begin position="207"/>
        <end position="225"/>
    </location>
</feature>
<feature type="transmembrane region" description="Helical" evidence="10">
    <location>
        <begin position="16"/>
        <end position="33"/>
    </location>
</feature>
<dbReference type="Pfam" id="PF03116">
    <property type="entry name" value="NQR2_RnfD_RnfE"/>
    <property type="match status" value="1"/>
</dbReference>
<name>A0AAN2BZP5_9PROT</name>